<protein>
    <submittedName>
        <fullName evidence="2">Uncharacterized protein</fullName>
    </submittedName>
</protein>
<keyword evidence="3" id="KW-1185">Reference proteome</keyword>
<organism evidence="2 3">
    <name type="scientific">Hypholoma sublateritium (strain FD-334 SS-4)</name>
    <dbReference type="NCBI Taxonomy" id="945553"/>
    <lineage>
        <taxon>Eukaryota</taxon>
        <taxon>Fungi</taxon>
        <taxon>Dikarya</taxon>
        <taxon>Basidiomycota</taxon>
        <taxon>Agaricomycotina</taxon>
        <taxon>Agaricomycetes</taxon>
        <taxon>Agaricomycetidae</taxon>
        <taxon>Agaricales</taxon>
        <taxon>Agaricineae</taxon>
        <taxon>Strophariaceae</taxon>
        <taxon>Hypholoma</taxon>
    </lineage>
</organism>
<feature type="region of interest" description="Disordered" evidence="1">
    <location>
        <begin position="1"/>
        <end position="114"/>
    </location>
</feature>
<proteinExistence type="predicted"/>
<gene>
    <name evidence="2" type="ORF">HYPSUDRAFT_208867</name>
</gene>
<reference evidence="3" key="1">
    <citation type="submission" date="2014-04" db="EMBL/GenBank/DDBJ databases">
        <title>Evolutionary Origins and Diversification of the Mycorrhizal Mutualists.</title>
        <authorList>
            <consortium name="DOE Joint Genome Institute"/>
            <consortium name="Mycorrhizal Genomics Consortium"/>
            <person name="Kohler A."/>
            <person name="Kuo A."/>
            <person name="Nagy L.G."/>
            <person name="Floudas D."/>
            <person name="Copeland A."/>
            <person name="Barry K.W."/>
            <person name="Cichocki N."/>
            <person name="Veneault-Fourrey C."/>
            <person name="LaButti K."/>
            <person name="Lindquist E.A."/>
            <person name="Lipzen A."/>
            <person name="Lundell T."/>
            <person name="Morin E."/>
            <person name="Murat C."/>
            <person name="Riley R."/>
            <person name="Ohm R."/>
            <person name="Sun H."/>
            <person name="Tunlid A."/>
            <person name="Henrissat B."/>
            <person name="Grigoriev I.V."/>
            <person name="Hibbett D.S."/>
            <person name="Martin F."/>
        </authorList>
    </citation>
    <scope>NUCLEOTIDE SEQUENCE [LARGE SCALE GENOMIC DNA]</scope>
    <source>
        <strain evidence="3">FD-334 SS-4</strain>
    </source>
</reference>
<evidence type="ECO:0000313" key="3">
    <source>
        <dbReference type="Proteomes" id="UP000054270"/>
    </source>
</evidence>
<sequence length="139" mass="14378">MDRDNAEDVGSCGREDEGGAGGRRSPAATPAPRSDGGERPRGPPPVAVLFTDATMCHTPLPSTPSSIPPAPFQATTAASADGAVHESPAASATSAPPESGYRAHGPQAPRHRRAAVLMHQRGHPLHVDAHERRPGRHIG</sequence>
<evidence type="ECO:0000256" key="1">
    <source>
        <dbReference type="SAM" id="MobiDB-lite"/>
    </source>
</evidence>
<accession>A0A0D2N505</accession>
<name>A0A0D2N505_HYPSF</name>
<evidence type="ECO:0000313" key="2">
    <source>
        <dbReference type="EMBL" id="KJA14239.1"/>
    </source>
</evidence>
<dbReference type="AlphaFoldDB" id="A0A0D2N505"/>
<dbReference type="EMBL" id="KN817688">
    <property type="protein sequence ID" value="KJA14239.1"/>
    <property type="molecule type" value="Genomic_DNA"/>
</dbReference>
<dbReference type="Proteomes" id="UP000054270">
    <property type="component" value="Unassembled WGS sequence"/>
</dbReference>
<feature type="compositionally biased region" description="Low complexity" evidence="1">
    <location>
        <begin position="86"/>
        <end position="99"/>
    </location>
</feature>